<evidence type="ECO:0000259" key="2">
    <source>
        <dbReference type="Pfam" id="PF13568"/>
    </source>
</evidence>
<reference evidence="3 4" key="1">
    <citation type="submission" date="2016-08" db="EMBL/GenBank/DDBJ databases">
        <title>Hymenobacter coccineus sp. nov., Hymenobacter lapidarius sp. nov. and Hymenobacter glacialis sp. nov., isolated from Antarctic soil.</title>
        <authorList>
            <person name="Sedlacek I."/>
            <person name="Kralova S."/>
            <person name="Kyrova K."/>
            <person name="Maslanova I."/>
            <person name="Stankova E."/>
            <person name="Vrbovska V."/>
            <person name="Nemec M."/>
            <person name="Bartak M."/>
            <person name="Svec P."/>
            <person name="Busse H.-J."/>
            <person name="Pantucek R."/>
        </authorList>
    </citation>
    <scope>NUCLEOTIDE SEQUENCE [LARGE SCALE GENOMIC DNA]</scope>
    <source>
        <strain evidence="3 4">CCM 8643</strain>
    </source>
</reference>
<dbReference type="Proteomes" id="UP000176294">
    <property type="component" value="Unassembled WGS sequence"/>
</dbReference>
<dbReference type="RefSeq" id="WP_070730432.1">
    <property type="nucleotide sequence ID" value="NZ_MDZB01000153.1"/>
</dbReference>
<proteinExistence type="predicted"/>
<evidence type="ECO:0000313" key="3">
    <source>
        <dbReference type="EMBL" id="OGX82032.1"/>
    </source>
</evidence>
<sequence length="221" mass="23993">MTRIATALTFLLLAAGSARAQLSVQSGANFATLSTQQNDGYRRATADGQPGYHLGLGFERRLTKRLALYSELQFSRQQVQLAVEDNSISDGYYDSRYRLGLSYLHLPVLLRANFGPTYVEAGPQASFLLAAHERGTESLSTLGGAYQVSFDRPATDRYRRFDAGLCVGAGVRLPAGFGLGLRASAGLVSLTHFSQPIGSFRGELKNRAVLVSLSYRFRSGS</sequence>
<dbReference type="AlphaFoldDB" id="A0A1G1STT1"/>
<dbReference type="Pfam" id="PF13568">
    <property type="entry name" value="OMP_b-brl_2"/>
    <property type="match status" value="1"/>
</dbReference>
<organism evidence="3 4">
    <name type="scientific">Hymenobacter lapidarius</name>
    <dbReference type="NCBI Taxonomy" id="1908237"/>
    <lineage>
        <taxon>Bacteria</taxon>
        <taxon>Pseudomonadati</taxon>
        <taxon>Bacteroidota</taxon>
        <taxon>Cytophagia</taxon>
        <taxon>Cytophagales</taxon>
        <taxon>Hymenobacteraceae</taxon>
        <taxon>Hymenobacter</taxon>
    </lineage>
</organism>
<evidence type="ECO:0000313" key="4">
    <source>
        <dbReference type="Proteomes" id="UP000176294"/>
    </source>
</evidence>
<comment type="caution">
    <text evidence="3">The sequence shown here is derived from an EMBL/GenBank/DDBJ whole genome shotgun (WGS) entry which is preliminary data.</text>
</comment>
<dbReference type="InterPro" id="IPR025665">
    <property type="entry name" value="Beta-barrel_OMP_2"/>
</dbReference>
<keyword evidence="4" id="KW-1185">Reference proteome</keyword>
<dbReference type="OrthoDB" id="1160354at2"/>
<dbReference type="EMBL" id="MDZB01000153">
    <property type="protein sequence ID" value="OGX82032.1"/>
    <property type="molecule type" value="Genomic_DNA"/>
</dbReference>
<dbReference type="STRING" id="1908237.BEN47_05290"/>
<protein>
    <recommendedName>
        <fullName evidence="2">Outer membrane protein beta-barrel domain-containing protein</fullName>
    </recommendedName>
</protein>
<feature type="domain" description="Outer membrane protein beta-barrel" evidence="2">
    <location>
        <begin position="19"/>
        <end position="190"/>
    </location>
</feature>
<feature type="chain" id="PRO_5009578314" description="Outer membrane protein beta-barrel domain-containing protein" evidence="1">
    <location>
        <begin position="21"/>
        <end position="221"/>
    </location>
</feature>
<gene>
    <name evidence="3" type="ORF">BEN47_05290</name>
</gene>
<keyword evidence="1" id="KW-0732">Signal</keyword>
<name>A0A1G1STT1_9BACT</name>
<evidence type="ECO:0000256" key="1">
    <source>
        <dbReference type="SAM" id="SignalP"/>
    </source>
</evidence>
<feature type="signal peptide" evidence="1">
    <location>
        <begin position="1"/>
        <end position="20"/>
    </location>
</feature>
<accession>A0A1G1STT1</accession>